<protein>
    <submittedName>
        <fullName evidence="1">YtxH domain-containing protein</fullName>
    </submittedName>
</protein>
<comment type="caution">
    <text evidence="1">The sequence shown here is derived from an EMBL/GenBank/DDBJ whole genome shotgun (WGS) entry which is preliminary data.</text>
</comment>
<proteinExistence type="predicted"/>
<dbReference type="RefSeq" id="WP_125597990.1">
    <property type="nucleotide sequence ID" value="NZ_JBHSSM010000016.1"/>
</dbReference>
<keyword evidence="2" id="KW-1185">Reference proteome</keyword>
<reference evidence="2" key="1">
    <citation type="journal article" date="2019" name="Int. J. Syst. Evol. Microbiol.">
        <title>The Global Catalogue of Microorganisms (GCM) 10K type strain sequencing project: providing services to taxonomists for standard genome sequencing and annotation.</title>
        <authorList>
            <consortium name="The Broad Institute Genomics Platform"/>
            <consortium name="The Broad Institute Genome Sequencing Center for Infectious Disease"/>
            <person name="Wu L."/>
            <person name="Ma J."/>
        </authorList>
    </citation>
    <scope>NUCLEOTIDE SEQUENCE [LARGE SCALE GENOMIC DNA]</scope>
    <source>
        <strain evidence="2">CCM 8897</strain>
    </source>
</reference>
<organism evidence="1 2">
    <name type="scientific">Lapidilactobacillus achengensis</name>
    <dbReference type="NCBI Taxonomy" id="2486000"/>
    <lineage>
        <taxon>Bacteria</taxon>
        <taxon>Bacillati</taxon>
        <taxon>Bacillota</taxon>
        <taxon>Bacilli</taxon>
        <taxon>Lactobacillales</taxon>
        <taxon>Lactobacillaceae</taxon>
        <taxon>Lapidilactobacillus</taxon>
    </lineage>
</organism>
<evidence type="ECO:0000313" key="1">
    <source>
        <dbReference type="EMBL" id="MFC6315266.1"/>
    </source>
</evidence>
<accession>A0ABW1UNJ2</accession>
<name>A0ABW1UNJ2_9LACO</name>
<dbReference type="Proteomes" id="UP001596310">
    <property type="component" value="Unassembled WGS sequence"/>
</dbReference>
<sequence>MSKRKQKKRLNFGKGLLWGALIGGTTALLTSKKSGAQRRNEFSAYLNGLATATDNVNQSVRKLRRSLERLHQALTDNAAPTVSAIKQDMTDFEFQAQPRLRALDRETTQLQADLNQLPSATGTLTTTDQDARQ</sequence>
<gene>
    <name evidence="1" type="ORF">ACFQHW_06710</name>
</gene>
<dbReference type="EMBL" id="JBHSSM010000016">
    <property type="protein sequence ID" value="MFC6315266.1"/>
    <property type="molecule type" value="Genomic_DNA"/>
</dbReference>
<evidence type="ECO:0000313" key="2">
    <source>
        <dbReference type="Proteomes" id="UP001596310"/>
    </source>
</evidence>